<name>A0A9Q2W620_9MICO</name>
<sequence>MGHAQGTSTMVIDSVVRQQVVHTERIRALAPTDPTDIRVQPVDAGCWRVVDAASAWGDPDMLLGCVERTVDGVDCTLMATLHEQERLASLRDARSWFEQRCGQHLDEAPC</sequence>
<protein>
    <submittedName>
        <fullName evidence="1">Uncharacterized protein</fullName>
    </submittedName>
</protein>
<dbReference type="Proteomes" id="UP000709437">
    <property type="component" value="Unassembled WGS sequence"/>
</dbReference>
<organism evidence="1 2">
    <name type="scientific">Curtobacterium flaccumfaciens pv. flaccumfaciens</name>
    <dbReference type="NCBI Taxonomy" id="138532"/>
    <lineage>
        <taxon>Bacteria</taxon>
        <taxon>Bacillati</taxon>
        <taxon>Actinomycetota</taxon>
        <taxon>Actinomycetes</taxon>
        <taxon>Micrococcales</taxon>
        <taxon>Microbacteriaceae</taxon>
        <taxon>Curtobacterium</taxon>
    </lineage>
</organism>
<dbReference type="EMBL" id="JAHEWX010000007">
    <property type="protein sequence ID" value="MBT1541650.1"/>
    <property type="molecule type" value="Genomic_DNA"/>
</dbReference>
<dbReference type="RefSeq" id="WP_140449285.1">
    <property type="nucleotide sequence ID" value="NZ_JAHEWX010000007.1"/>
</dbReference>
<accession>A0A9Q2W620</accession>
<evidence type="ECO:0000313" key="2">
    <source>
        <dbReference type="Proteomes" id="UP000709437"/>
    </source>
</evidence>
<proteinExistence type="predicted"/>
<comment type="caution">
    <text evidence="1">The sequence shown here is derived from an EMBL/GenBank/DDBJ whole genome shotgun (WGS) entry which is preliminary data.</text>
</comment>
<gene>
    <name evidence="1" type="ORF">KK103_07760</name>
</gene>
<evidence type="ECO:0000313" key="1">
    <source>
        <dbReference type="EMBL" id="MBT1541650.1"/>
    </source>
</evidence>
<dbReference type="AlphaFoldDB" id="A0A9Q2W620"/>
<dbReference type="GeneID" id="99623025"/>
<reference evidence="1" key="1">
    <citation type="submission" date="2021-05" db="EMBL/GenBank/DDBJ databases">
        <title>Whole genome sequence of Curtobacterium flaccumfaciens pv. flaccumfaciens strain CFBP 3417.</title>
        <authorList>
            <person name="Osdaghi E."/>
            <person name="Taghouti G."/>
            <person name="Portier P."/>
            <person name="Fazliarab A."/>
            <person name="Taghavi S.M."/>
            <person name="Briand M."/>
            <person name="Le-Saux M."/>
            <person name="Jacques M.-A."/>
        </authorList>
    </citation>
    <scope>NUCLEOTIDE SEQUENCE</scope>
    <source>
        <strain evidence="1">CFBP 3417</strain>
    </source>
</reference>